<reference evidence="3 4" key="1">
    <citation type="submission" date="2015-05" db="EMBL/GenBank/DDBJ databases">
        <title>Draft genome of Burkholderia cepacia LK29.</title>
        <authorList>
            <person name="Chan X.Y."/>
        </authorList>
    </citation>
    <scope>NUCLEOTIDE SEQUENCE [LARGE SCALE GENOMIC DNA]</scope>
    <source>
        <strain evidence="3 4">LK29</strain>
    </source>
</reference>
<evidence type="ECO:0000256" key="2">
    <source>
        <dbReference type="RuleBase" id="RU362097"/>
    </source>
</evidence>
<dbReference type="NCBIfam" id="TIGR01845">
    <property type="entry name" value="outer_NodT"/>
    <property type="match status" value="1"/>
</dbReference>
<dbReference type="GO" id="GO:0005886">
    <property type="term" value="C:plasma membrane"/>
    <property type="evidence" value="ECO:0007669"/>
    <property type="project" value="UniProtKB-SubCell"/>
</dbReference>
<dbReference type="GO" id="GO:0015562">
    <property type="term" value="F:efflux transmembrane transporter activity"/>
    <property type="evidence" value="ECO:0007669"/>
    <property type="project" value="InterPro"/>
</dbReference>
<dbReference type="EMBL" id="LDWR01000075">
    <property type="protein sequence ID" value="KML46655.1"/>
    <property type="molecule type" value="Genomic_DNA"/>
</dbReference>
<evidence type="ECO:0000313" key="4">
    <source>
        <dbReference type="Proteomes" id="UP000036338"/>
    </source>
</evidence>
<dbReference type="PROSITE" id="PS51257">
    <property type="entry name" value="PROKAR_LIPOPROTEIN"/>
    <property type="match status" value="1"/>
</dbReference>
<comment type="similarity">
    <text evidence="1 2">Belongs to the outer membrane factor (OMF) (TC 1.B.17) family.</text>
</comment>
<name>A0A0J5WI20_BURCE</name>
<dbReference type="Proteomes" id="UP000036338">
    <property type="component" value="Unassembled WGS sequence"/>
</dbReference>
<dbReference type="PATRIC" id="fig|292.27.peg.8034"/>
<dbReference type="PANTHER" id="PTHR30203">
    <property type="entry name" value="OUTER MEMBRANE CATION EFFLUX PROTEIN"/>
    <property type="match status" value="1"/>
</dbReference>
<keyword evidence="2" id="KW-0472">Membrane</keyword>
<keyword evidence="2" id="KW-1134">Transmembrane beta strand</keyword>
<protein>
    <submittedName>
        <fullName evidence="3">Multidrug transporter</fullName>
    </submittedName>
</protein>
<dbReference type="Pfam" id="PF02321">
    <property type="entry name" value="OEP"/>
    <property type="match status" value="2"/>
</dbReference>
<dbReference type="InterPro" id="IPR003423">
    <property type="entry name" value="OMP_efflux"/>
</dbReference>
<sequence>MKSGRTICVLLAFALSGCTIGPDYRRPETAAPDAYPHAPGLGAQVDPDVGWWRAFGDPVLADLVDEAVRDNYDARVAAARIEQFRGQLEAARAGLFPQIGASFDAKRGKRSIFSGTPLVDFDGPNNQFQLLGSLSWEIDLWGKIRRQVEAANADLWGAEYARRGVALSLAASVAQGYLTLRGLDAQLAITQQTLDARAHALEIFRLRYAHGVISEMELSQAKDDYYATQAAIPPLRASITKTENALSVLLGRAPGLISRGRPIDALTPPSLASDAPAALVSRRPDLLEAEQNAVAANALVGAAEALYLPSLDLSAVIGQAATTMSGLWHGASRIWGLSGSIAQPIFEGGAIHGQVRAVRSQSEQARLAYQGAVLSALAEVDTAFAATREAETRLASLDNQQDALTVYTQQSSARYESGYSSYLEVTTAQEKLFSAQLAAVQGRVDLLTNYVTLYKALGGGWRAMPNAVHEVGESSVVPQAAAIRQRGTS</sequence>
<gene>
    <name evidence="3" type="ORF">VL15_35045</name>
</gene>
<keyword evidence="2" id="KW-0449">Lipoprotein</keyword>
<dbReference type="AlphaFoldDB" id="A0A0J5WI20"/>
<organism evidence="3 4">
    <name type="scientific">Burkholderia cepacia</name>
    <name type="common">Pseudomonas cepacia</name>
    <dbReference type="NCBI Taxonomy" id="292"/>
    <lineage>
        <taxon>Bacteria</taxon>
        <taxon>Pseudomonadati</taxon>
        <taxon>Pseudomonadota</taxon>
        <taxon>Betaproteobacteria</taxon>
        <taxon>Burkholderiales</taxon>
        <taxon>Burkholderiaceae</taxon>
        <taxon>Burkholderia</taxon>
        <taxon>Burkholderia cepacia complex</taxon>
    </lineage>
</organism>
<comment type="caution">
    <text evidence="3">The sequence shown here is derived from an EMBL/GenBank/DDBJ whole genome shotgun (WGS) entry which is preliminary data.</text>
</comment>
<keyword evidence="2" id="KW-0564">Palmitate</keyword>
<comment type="subcellular location">
    <subcellularLocation>
        <location evidence="2">Cell membrane</location>
        <topology evidence="2">Lipid-anchor</topology>
    </subcellularLocation>
</comment>
<keyword evidence="2" id="KW-0812">Transmembrane</keyword>
<evidence type="ECO:0000313" key="3">
    <source>
        <dbReference type="EMBL" id="KML46655.1"/>
    </source>
</evidence>
<dbReference type="Gene3D" id="1.20.1600.10">
    <property type="entry name" value="Outer membrane efflux proteins (OEP)"/>
    <property type="match status" value="1"/>
</dbReference>
<accession>A0A0J5WI20</accession>
<dbReference type="RefSeq" id="WP_048251380.1">
    <property type="nucleotide sequence ID" value="NZ_LDWR01000075.1"/>
</dbReference>
<evidence type="ECO:0000256" key="1">
    <source>
        <dbReference type="ARBA" id="ARBA00007613"/>
    </source>
</evidence>
<dbReference type="InterPro" id="IPR010131">
    <property type="entry name" value="MdtP/NodT-like"/>
</dbReference>
<dbReference type="Gene3D" id="2.20.200.10">
    <property type="entry name" value="Outer membrane efflux proteins (OEP)"/>
    <property type="match status" value="1"/>
</dbReference>
<proteinExistence type="inferred from homology"/>
<dbReference type="SUPFAM" id="SSF56954">
    <property type="entry name" value="Outer membrane efflux proteins (OEP)"/>
    <property type="match status" value="1"/>
</dbReference>